<name>A0A1I8AGM3_9BILA</name>
<dbReference type="NCBIfam" id="TIGR00860">
    <property type="entry name" value="LIC"/>
    <property type="match status" value="1"/>
</dbReference>
<feature type="transmembrane region" description="Helical" evidence="20">
    <location>
        <begin position="366"/>
        <end position="390"/>
    </location>
</feature>
<evidence type="ECO:0000313" key="25">
    <source>
        <dbReference type="WBParaSite" id="L893_g5586.t1"/>
    </source>
</evidence>
<keyword evidence="7" id="KW-0770">Synapse</keyword>
<evidence type="ECO:0000256" key="9">
    <source>
        <dbReference type="ARBA" id="ARBA00023136"/>
    </source>
</evidence>
<sequence>MKTHSDDNAQGNPNLTKEEERKASPVHSDESRPSGGPWGAEDDFLNALDLTQLKSSQIRAQKRLFVSDVQMKAGTKADARRPYRPFPDIPFCLFVVLVTVSASPLHPDQRSDVVDFYPKSDKEIENNSPAYSREGDDTVSASPPAPDNGHGRLEHNVSRLLDALIASHDRRIRPNYGGPPTEVNVTIHVITISAVSEVSMDYTVDLYLRQFWRDERLSFQNLESQEHSSLTIGIDMVKSIWTPDTFFPNEKRSFFHEATSHNSFLRIDNQGNVVRSIRLTVTANCPMNLHTFPLDVQVCALEIESYGYSTNDISYHWHHANAVTMDENVHLAHFAIGEHYHIERVISLSTGNYSRLTTYFTFQRNIGFYLIQIYFPASLIVVISWVSFWLNRDATQARVAIGVTTVLTMTTLMTSTNASLPKVSYVKSLDIFLGVCFFIVFASLLEYAAIGYLMKRRRKPPRMDESPPTKASITCYYEVDDQAVHANVVRKKPKKPRELTNGLEQAMPLLTLSPQHVQLAPSLSQTDRYFVFCVRPSQVDLFSRVAFPLFFALFHIAYWTVYLHVT</sequence>
<dbReference type="InterPro" id="IPR036734">
    <property type="entry name" value="Neur_chan_lig-bd_sf"/>
</dbReference>
<evidence type="ECO:0000259" key="23">
    <source>
        <dbReference type="Pfam" id="PF02932"/>
    </source>
</evidence>
<keyword evidence="15" id="KW-0628">Postsynaptic cell membrane</keyword>
<feature type="region of interest" description="Disordered" evidence="21">
    <location>
        <begin position="1"/>
        <end position="41"/>
    </location>
</feature>
<dbReference type="Gene3D" id="2.70.170.10">
    <property type="entry name" value="Neurotransmitter-gated ion-channel ligand-binding domain"/>
    <property type="match status" value="1"/>
</dbReference>
<keyword evidence="2 20" id="KW-0813">Transport</keyword>
<dbReference type="InterPro" id="IPR038050">
    <property type="entry name" value="Neuro_actylchol_rec"/>
</dbReference>
<dbReference type="InterPro" id="IPR005437">
    <property type="entry name" value="GABRG-1/4"/>
</dbReference>
<dbReference type="GO" id="GO:0045211">
    <property type="term" value="C:postsynaptic membrane"/>
    <property type="evidence" value="ECO:0007669"/>
    <property type="project" value="UniProtKB-SubCell"/>
</dbReference>
<dbReference type="PRINTS" id="PR01620">
    <property type="entry name" value="GABAARGAMMA"/>
</dbReference>
<keyword evidence="5" id="KW-0732">Signal</keyword>
<dbReference type="GO" id="GO:0034707">
    <property type="term" value="C:chloride channel complex"/>
    <property type="evidence" value="ECO:0007669"/>
    <property type="project" value="UniProtKB-KW"/>
</dbReference>
<comment type="subcellular location">
    <subcellularLocation>
        <location evidence="18">Postsynaptic cell membrane</location>
        <topology evidence="18">Multi-pass membrane protein</topology>
    </subcellularLocation>
</comment>
<proteinExistence type="inferred from homology"/>
<evidence type="ECO:0000256" key="11">
    <source>
        <dbReference type="ARBA" id="ARBA00023170"/>
    </source>
</evidence>
<keyword evidence="4 20" id="KW-0812">Transmembrane</keyword>
<evidence type="ECO:0000256" key="15">
    <source>
        <dbReference type="ARBA" id="ARBA00023257"/>
    </source>
</evidence>
<keyword evidence="8 20" id="KW-0406">Ion transport</keyword>
<keyword evidence="12" id="KW-0869">Chloride channel</keyword>
<evidence type="ECO:0000313" key="24">
    <source>
        <dbReference type="Proteomes" id="UP000095287"/>
    </source>
</evidence>
<dbReference type="Pfam" id="PF02932">
    <property type="entry name" value="Neur_chan_memb"/>
    <property type="match status" value="1"/>
</dbReference>
<dbReference type="GO" id="GO:0004890">
    <property type="term" value="F:GABA-A receptor activity"/>
    <property type="evidence" value="ECO:0007669"/>
    <property type="project" value="InterPro"/>
</dbReference>
<evidence type="ECO:0000256" key="12">
    <source>
        <dbReference type="ARBA" id="ARBA00023173"/>
    </source>
</evidence>
<dbReference type="InterPro" id="IPR006201">
    <property type="entry name" value="Neur_channel"/>
</dbReference>
<keyword evidence="9 20" id="KW-0472">Membrane</keyword>
<feature type="transmembrane region" description="Helical" evidence="20">
    <location>
        <begin position="545"/>
        <end position="565"/>
    </location>
</feature>
<evidence type="ECO:0000256" key="4">
    <source>
        <dbReference type="ARBA" id="ARBA00022692"/>
    </source>
</evidence>
<keyword evidence="24" id="KW-1185">Reference proteome</keyword>
<comment type="similarity">
    <text evidence="1">Belongs to the ligand-gated ion channel (TC 1.A.9) family. Gamma-aminobutyric acid receptor (TC 1.A.9.5) subfamily.</text>
</comment>
<keyword evidence="16" id="KW-1071">Ligand-gated ion channel</keyword>
<evidence type="ECO:0000256" key="21">
    <source>
        <dbReference type="SAM" id="MobiDB-lite"/>
    </source>
</evidence>
<organism evidence="24 25">
    <name type="scientific">Steinernema glaseri</name>
    <dbReference type="NCBI Taxonomy" id="37863"/>
    <lineage>
        <taxon>Eukaryota</taxon>
        <taxon>Metazoa</taxon>
        <taxon>Ecdysozoa</taxon>
        <taxon>Nematoda</taxon>
        <taxon>Chromadorea</taxon>
        <taxon>Rhabditida</taxon>
        <taxon>Tylenchina</taxon>
        <taxon>Panagrolaimomorpha</taxon>
        <taxon>Strongyloidoidea</taxon>
        <taxon>Steinernematidae</taxon>
        <taxon>Steinernema</taxon>
    </lineage>
</organism>
<keyword evidence="13" id="KW-0325">Glycoprotein</keyword>
<evidence type="ECO:0000256" key="5">
    <source>
        <dbReference type="ARBA" id="ARBA00022729"/>
    </source>
</evidence>
<dbReference type="InterPro" id="IPR006028">
    <property type="entry name" value="GABAA/Glycine_rcpt"/>
</dbReference>
<evidence type="ECO:0000259" key="22">
    <source>
        <dbReference type="Pfam" id="PF02931"/>
    </source>
</evidence>
<keyword evidence="11" id="KW-0675">Receptor</keyword>
<protein>
    <recommendedName>
        <fullName evidence="19">Gamma-aminobutyric acid receptor subunit beta</fullName>
    </recommendedName>
</protein>
<dbReference type="GO" id="GO:0005230">
    <property type="term" value="F:extracellular ligand-gated monoatomic ion channel activity"/>
    <property type="evidence" value="ECO:0007669"/>
    <property type="project" value="InterPro"/>
</dbReference>
<dbReference type="WBParaSite" id="L893_g5586.t1">
    <property type="protein sequence ID" value="L893_g5586.t1"/>
    <property type="gene ID" value="L893_g5586"/>
</dbReference>
<evidence type="ECO:0000256" key="1">
    <source>
        <dbReference type="ARBA" id="ARBA00010180"/>
    </source>
</evidence>
<keyword evidence="6 20" id="KW-1133">Transmembrane helix</keyword>
<dbReference type="CDD" id="cd19049">
    <property type="entry name" value="LGIC_TM_anion"/>
    <property type="match status" value="1"/>
</dbReference>
<dbReference type="AlphaFoldDB" id="A0A1I8AGM3"/>
<dbReference type="FunFam" id="2.70.170.10:FF:000021">
    <property type="entry name" value="Gamma-aminobutyric acid receptor isoform 3b"/>
    <property type="match status" value="1"/>
</dbReference>
<dbReference type="InterPro" id="IPR006029">
    <property type="entry name" value="Neurotrans-gated_channel_TM"/>
</dbReference>
<dbReference type="InterPro" id="IPR018000">
    <property type="entry name" value="Neurotransmitter_ion_chnl_CS"/>
</dbReference>
<feature type="transmembrane region" description="Helical" evidence="20">
    <location>
        <begin position="397"/>
        <end position="419"/>
    </location>
</feature>
<evidence type="ECO:0000256" key="7">
    <source>
        <dbReference type="ARBA" id="ARBA00023018"/>
    </source>
</evidence>
<keyword evidence="10" id="KW-1015">Disulfide bond</keyword>
<feature type="region of interest" description="Disordered" evidence="21">
    <location>
        <begin position="109"/>
        <end position="153"/>
    </location>
</feature>
<feature type="compositionally biased region" description="Basic and acidic residues" evidence="21">
    <location>
        <begin position="109"/>
        <end position="125"/>
    </location>
</feature>
<dbReference type="SUPFAM" id="SSF63712">
    <property type="entry name" value="Nicotinic receptor ligand binding domain-like"/>
    <property type="match status" value="1"/>
</dbReference>
<evidence type="ECO:0000256" key="2">
    <source>
        <dbReference type="ARBA" id="ARBA00022448"/>
    </source>
</evidence>
<dbReference type="PANTHER" id="PTHR18945">
    <property type="entry name" value="NEUROTRANSMITTER GATED ION CHANNEL"/>
    <property type="match status" value="1"/>
</dbReference>
<dbReference type="PRINTS" id="PR00253">
    <property type="entry name" value="GABAARECEPTR"/>
</dbReference>
<dbReference type="InterPro" id="IPR036719">
    <property type="entry name" value="Neuro-gated_channel_TM_sf"/>
</dbReference>
<dbReference type="Gene3D" id="1.20.58.390">
    <property type="entry name" value="Neurotransmitter-gated ion-channel transmembrane domain"/>
    <property type="match status" value="1"/>
</dbReference>
<keyword evidence="17 20" id="KW-0407">Ion channel</keyword>
<dbReference type="Proteomes" id="UP000095287">
    <property type="component" value="Unplaced"/>
</dbReference>
<feature type="domain" description="Neurotransmitter-gated ion-channel ligand-binding" evidence="22">
    <location>
        <begin position="158"/>
        <end position="365"/>
    </location>
</feature>
<evidence type="ECO:0000256" key="20">
    <source>
        <dbReference type="RuleBase" id="RU000687"/>
    </source>
</evidence>
<evidence type="ECO:0000256" key="18">
    <source>
        <dbReference type="ARBA" id="ARBA00034104"/>
    </source>
</evidence>
<accession>A0A1I8AGM3</accession>
<keyword evidence="3" id="KW-1003">Cell membrane</keyword>
<evidence type="ECO:0000256" key="10">
    <source>
        <dbReference type="ARBA" id="ARBA00023157"/>
    </source>
</evidence>
<dbReference type="GO" id="GO:0005254">
    <property type="term" value="F:chloride channel activity"/>
    <property type="evidence" value="ECO:0007669"/>
    <property type="project" value="UniProtKB-KW"/>
</dbReference>
<dbReference type="GO" id="GO:0007214">
    <property type="term" value="P:gamma-aminobutyric acid signaling pathway"/>
    <property type="evidence" value="ECO:0007669"/>
    <property type="project" value="InterPro"/>
</dbReference>
<reference evidence="25" key="1">
    <citation type="submission" date="2016-11" db="UniProtKB">
        <authorList>
            <consortium name="WormBaseParasite"/>
        </authorList>
    </citation>
    <scope>IDENTIFICATION</scope>
</reference>
<feature type="compositionally biased region" description="Basic and acidic residues" evidence="21">
    <location>
        <begin position="16"/>
        <end position="32"/>
    </location>
</feature>
<evidence type="ECO:0000256" key="14">
    <source>
        <dbReference type="ARBA" id="ARBA00023214"/>
    </source>
</evidence>
<dbReference type="InterPro" id="IPR006202">
    <property type="entry name" value="Neur_chan_lig-bd"/>
</dbReference>
<evidence type="ECO:0000256" key="16">
    <source>
        <dbReference type="ARBA" id="ARBA00023286"/>
    </source>
</evidence>
<evidence type="ECO:0000256" key="8">
    <source>
        <dbReference type="ARBA" id="ARBA00023065"/>
    </source>
</evidence>
<evidence type="ECO:0000256" key="3">
    <source>
        <dbReference type="ARBA" id="ARBA00022475"/>
    </source>
</evidence>
<dbReference type="PROSITE" id="PS00236">
    <property type="entry name" value="NEUROTR_ION_CHANNEL"/>
    <property type="match status" value="1"/>
</dbReference>
<dbReference type="SUPFAM" id="SSF90112">
    <property type="entry name" value="Neurotransmitter-gated ion-channel transmembrane pore"/>
    <property type="match status" value="1"/>
</dbReference>
<dbReference type="Pfam" id="PF02931">
    <property type="entry name" value="Neur_chan_LBD"/>
    <property type="match status" value="1"/>
</dbReference>
<evidence type="ECO:0000256" key="13">
    <source>
        <dbReference type="ARBA" id="ARBA00023180"/>
    </source>
</evidence>
<evidence type="ECO:0000256" key="6">
    <source>
        <dbReference type="ARBA" id="ARBA00022989"/>
    </source>
</evidence>
<dbReference type="PRINTS" id="PR00252">
    <property type="entry name" value="NRIONCHANNEL"/>
</dbReference>
<dbReference type="FunFam" id="1.20.58.390:FF:000067">
    <property type="entry name" value="Glycine receptor subunit alpha-2"/>
    <property type="match status" value="1"/>
</dbReference>
<feature type="domain" description="Neurotransmitter-gated ion-channel transmembrane" evidence="23">
    <location>
        <begin position="373"/>
        <end position="464"/>
    </location>
</feature>
<evidence type="ECO:0000256" key="19">
    <source>
        <dbReference type="ARBA" id="ARBA00071250"/>
    </source>
</evidence>
<keyword evidence="14" id="KW-0868">Chloride</keyword>
<feature type="transmembrane region" description="Helical" evidence="20">
    <location>
        <begin position="431"/>
        <end position="453"/>
    </location>
</feature>
<evidence type="ECO:0000256" key="17">
    <source>
        <dbReference type="ARBA" id="ARBA00023303"/>
    </source>
</evidence>